<evidence type="ECO:0000313" key="2">
    <source>
        <dbReference type="Proteomes" id="UP000272888"/>
    </source>
</evidence>
<organism evidence="1 2">
    <name type="scientific">Corallococcus llansteffanensis</name>
    <dbReference type="NCBI Taxonomy" id="2316731"/>
    <lineage>
        <taxon>Bacteria</taxon>
        <taxon>Pseudomonadati</taxon>
        <taxon>Myxococcota</taxon>
        <taxon>Myxococcia</taxon>
        <taxon>Myxococcales</taxon>
        <taxon>Cystobacterineae</taxon>
        <taxon>Myxococcaceae</taxon>
        <taxon>Corallococcus</taxon>
    </lineage>
</organism>
<dbReference type="InterPro" id="IPR016119">
    <property type="entry name" value="Br/Cl_peroxidase_C"/>
</dbReference>
<accession>A0A3A8NL69</accession>
<name>A0A3A8NL69_9BACT</name>
<dbReference type="SUPFAM" id="SSF48317">
    <property type="entry name" value="Acid phosphatase/Vanadium-dependent haloperoxidase"/>
    <property type="match status" value="1"/>
</dbReference>
<comment type="caution">
    <text evidence="1">The sequence shown here is derived from an EMBL/GenBank/DDBJ whole genome shotgun (WGS) entry which is preliminary data.</text>
</comment>
<evidence type="ECO:0000313" key="1">
    <source>
        <dbReference type="EMBL" id="RKH44978.1"/>
    </source>
</evidence>
<dbReference type="InterPro" id="IPR052559">
    <property type="entry name" value="V-haloperoxidase"/>
</dbReference>
<dbReference type="Gene3D" id="1.10.606.10">
    <property type="entry name" value="Vanadium-containing Chloroperoxidase, domain 2"/>
    <property type="match status" value="1"/>
</dbReference>
<dbReference type="InterPro" id="IPR036938">
    <property type="entry name" value="PAP2/HPO_sf"/>
</dbReference>
<dbReference type="PANTHER" id="PTHR34599">
    <property type="entry name" value="PEROXIDASE-RELATED"/>
    <property type="match status" value="1"/>
</dbReference>
<gene>
    <name evidence="1" type="ORF">D7V93_35810</name>
</gene>
<proteinExistence type="predicted"/>
<keyword evidence="2" id="KW-1185">Reference proteome</keyword>
<sequence length="690" mass="74778">MLLLGLSVPGLSWAQAPAGNAARADLARQVRIDAALFQRSRPLPAHPNNGDELRHPTHFANYSKGLPHDAIGTVDPTAYQAMLAALLSGSAMDFENIPLGGTRKLVNPQAAYSFTLIGPDPHALAIRPAPEYSSVETADEMEELYWMSLVRDVSFNQYATTTLITTAAQRLNSLRQYRGAKTEAGTVTPDVVFRGDLAPARRGPFVSQFLLKSIPYSAGPFITFRSEPTGHQVLEQLFLERRAGDDRVTQYEEWLDIQNGQVPTLNGGLIDQEDDYVSNALNNRVYLYNARALAEYVHTDYPLQATLSAALLIARQGDFLPNGSYDPDPKSSPLASDALNPYLSYAKQEAFVTLGNADALSASTLVTTTALQADWYQKWLVHRRLRPEEFGGHVDNHLSGRQVYPIHTELLSSPVLAQVFSNNTELNRQRDLPGGGTYLLPQAFPEGSPLHPAYGSGHSAYIGAGVTMLKAFFKDFPVRNPQMANDTGSSLVSYTGGTLMMFDELDKLASNIGVARLFAGVHWRSDHDSAVRLGELVALRTLQDLVRTYHEKFPGFEVRTFSGDTLTITANSPVLPSMVTSVESFSLVDRATGGPVPGYSPLENGQIIDLSDLMAQGVRQPVIQATTYEPVVGSVRFVLDAASSTDNGAPYTVGLPVTVGAHALRASPYCGAAATGLGGIPLAIRFTVQN</sequence>
<dbReference type="GO" id="GO:0004601">
    <property type="term" value="F:peroxidase activity"/>
    <property type="evidence" value="ECO:0007669"/>
    <property type="project" value="InterPro"/>
</dbReference>
<reference evidence="2" key="1">
    <citation type="submission" date="2018-09" db="EMBL/GenBank/DDBJ databases">
        <authorList>
            <person name="Livingstone P.G."/>
            <person name="Whitworth D.E."/>
        </authorList>
    </citation>
    <scope>NUCLEOTIDE SEQUENCE [LARGE SCALE GENOMIC DNA]</scope>
    <source>
        <strain evidence="2">CA051B</strain>
    </source>
</reference>
<dbReference type="CDD" id="cd03398">
    <property type="entry name" value="PAP2_haloperoxidase"/>
    <property type="match status" value="1"/>
</dbReference>
<dbReference type="AlphaFoldDB" id="A0A3A8NL69"/>
<protein>
    <submittedName>
        <fullName evidence="1">Phosphoesterase</fullName>
    </submittedName>
</protein>
<dbReference type="Proteomes" id="UP000272888">
    <property type="component" value="Unassembled WGS sequence"/>
</dbReference>
<dbReference type="EMBL" id="RAWB01000587">
    <property type="protein sequence ID" value="RKH44978.1"/>
    <property type="molecule type" value="Genomic_DNA"/>
</dbReference>
<dbReference type="PANTHER" id="PTHR34599:SF1">
    <property type="entry name" value="PHOSPHATIDIC ACID PHOSPHATASE TYPE 2_HALOPEROXIDASE DOMAIN-CONTAINING PROTEIN"/>
    <property type="match status" value="1"/>
</dbReference>